<proteinExistence type="predicted"/>
<accession>Q5KFJ7</accession>
<gene>
    <name evidence="5" type="ordered locus">CNF01510</name>
</gene>
<dbReference type="PaxDb" id="214684-Q5KFJ7"/>
<dbReference type="HOGENOM" id="CLU_002633_1_1_1"/>
<feature type="domain" description="MIF4G" evidence="4">
    <location>
        <begin position="498"/>
        <end position="687"/>
    </location>
</feature>
<feature type="region of interest" description="Disordered" evidence="3">
    <location>
        <begin position="382"/>
        <end position="417"/>
    </location>
</feature>
<dbReference type="SMART" id="SM00543">
    <property type="entry name" value="MIF4G"/>
    <property type="match status" value="2"/>
</dbReference>
<comment type="subcellular location">
    <subcellularLocation>
        <location evidence="1">Cytoplasm</location>
    </subcellularLocation>
</comment>
<dbReference type="GO" id="GO:0000184">
    <property type="term" value="P:nuclear-transcribed mRNA catabolic process, nonsense-mediated decay"/>
    <property type="evidence" value="ECO:0000318"/>
    <property type="project" value="GO_Central"/>
</dbReference>
<dbReference type="GeneID" id="3258190"/>
<dbReference type="Pfam" id="PF04050">
    <property type="entry name" value="Upf2"/>
    <property type="match status" value="1"/>
</dbReference>
<evidence type="ECO:0000259" key="4">
    <source>
        <dbReference type="SMART" id="SM00543"/>
    </source>
</evidence>
<protein>
    <recommendedName>
        <fullName evidence="4">MIF4G domain-containing protein</fullName>
    </recommendedName>
</protein>
<dbReference type="Pfam" id="PF02854">
    <property type="entry name" value="MIF4G"/>
    <property type="match status" value="2"/>
</dbReference>
<sequence length="1123" mass="126821">MSSTADYVAKYPRRAALLHVAEKYWLDDARRPPGSLDSSLKKHTTLINKLKSSLLVGPAEALIKDIDGLTLAKYLDEIVAAVVEGAAKKGDPEVAVDVIIHLHSRLTPDFLPQLLQPLLTLLSANAAATGPIGKDGEKDKEKEDRERLSKQRPVLRIVAELAMVGAWSEGVVKGAAEVGKVLKGLMTGDPQYSNLPLITTFLKYFGRAYLGNNPVLNKAANGVKEEEAAETLPESVTELVPPEIQKQMWQLFVNYFNTASKTLVKGQLKLLEQDKRNHEAYIKSGEIFEDRQQAYEKMTRAVERLTTGVQTLADLLNLTPPTLPTAASLSKSGLQIVESTSSFTVRDDGPIAGGIWDDEEEQKFYEDLIDLKEVVPASLLGIREKSKEEDQEGGGSRDNKREEEEKEEEAHKAEEEALRKQLEQMELADSHAQPEPEPESELEPQLHTLERTASSSSLLSITHDEAQAAEGEDEQTAPVTMTTAIEEDGLQSGPAARLSALFAALPESNNREVVDKLAVEFAFLNSKAARKRLIKFIGEVPKQRTDLLPHYSRLIATLNPYMPDVGAGILDILDEELRYLQRKKLVRELDSTRLKNVRFYGELAKFKVAKPFNILHVLKVFLDDFKFNIENISNLLETCGRFLLRYEGTAEVAKRMVELMRKKQANMHLDQRHQLMLENAFYMCNPPERIVREVVQLTPMQSFIRHLLDEVLMKRTHDKVLKLLRKLHWEDPEVYGFILSAFTNVWEVKFGNIPQLADLVFDLQRWHPEFGIAVVDQVLENIRIDMEENIFKFNQRRIATMKYVGELYMYRVISASVIFEILWSLLSFGHVEPMPFPGRESPIDAVDDFFRVRLACTLLDTCGVCFPKGSQGRKLEQYLIMLQLYITCKTELPMDVDFMLTDTLDLLRPKMPKLRTFAQAAAAVDELMATVGDMGGEDSASEDEEERQSPEDKPDEPEPVVENVQSAEDDDEDVVLIRDTSKNDELDAEERAAFDREFAKVLADTTDTRREQRKAAPPIFDTAVPIVKKKIEEPKAKTGNGIGEEEGRMQFMLMSKKAGKQQLRTLAIPVDSTIALNTRTQQAQSKAEQEQLKRLVLQNERRLERSEMEGIETRGVKLRFAHS</sequence>
<evidence type="ECO:0000256" key="1">
    <source>
        <dbReference type="ARBA" id="ARBA00004496"/>
    </source>
</evidence>
<dbReference type="KEGG" id="cne:CNF01510"/>
<name>Q5KFJ7_CRYD1</name>
<dbReference type="VEuPathDB" id="FungiDB:CNF01510"/>
<dbReference type="EMBL" id="AE017346">
    <property type="protein sequence ID" value="AAW43991.2"/>
    <property type="molecule type" value="Genomic_DNA"/>
</dbReference>
<dbReference type="SUPFAM" id="SSF48371">
    <property type="entry name" value="ARM repeat"/>
    <property type="match status" value="2"/>
</dbReference>
<dbReference type="PANTHER" id="PTHR12839:SF7">
    <property type="entry name" value="REGULATOR OF NONSENSE TRANSCRIPTS 2"/>
    <property type="match status" value="1"/>
</dbReference>
<feature type="region of interest" description="Disordered" evidence="3">
    <location>
        <begin position="933"/>
        <end position="971"/>
    </location>
</feature>
<keyword evidence="2" id="KW-0963">Cytoplasm</keyword>
<dbReference type="PANTHER" id="PTHR12839">
    <property type="entry name" value="NONSENSE-MEDIATED MRNA DECAY PROTEIN 2 UP-FRAMESHIFT SUPPRESSOR 2"/>
    <property type="match status" value="1"/>
</dbReference>
<dbReference type="InterPro" id="IPR016024">
    <property type="entry name" value="ARM-type_fold"/>
</dbReference>
<evidence type="ECO:0000256" key="2">
    <source>
        <dbReference type="ARBA" id="ARBA00022490"/>
    </source>
</evidence>
<dbReference type="InParanoid" id="Q5KFJ7"/>
<dbReference type="FunFam" id="1.25.40.180:FF:000113">
    <property type="entry name" value="Uncharacterized protein"/>
    <property type="match status" value="1"/>
</dbReference>
<evidence type="ECO:0000313" key="6">
    <source>
        <dbReference type="Proteomes" id="UP000002149"/>
    </source>
</evidence>
<dbReference type="GO" id="GO:0005737">
    <property type="term" value="C:cytoplasm"/>
    <property type="evidence" value="ECO:0000318"/>
    <property type="project" value="GO_Central"/>
</dbReference>
<feature type="domain" description="MIF4G" evidence="4">
    <location>
        <begin position="701"/>
        <end position="910"/>
    </location>
</feature>
<dbReference type="AlphaFoldDB" id="Q5KFJ7"/>
<evidence type="ECO:0000256" key="3">
    <source>
        <dbReference type="SAM" id="MobiDB-lite"/>
    </source>
</evidence>
<dbReference type="OrthoDB" id="27832at2759"/>
<dbReference type="InterPro" id="IPR007193">
    <property type="entry name" value="Upf2/Nmd2_C"/>
</dbReference>
<keyword evidence="6" id="KW-1185">Reference proteome</keyword>
<feature type="compositionally biased region" description="Basic and acidic residues" evidence="3">
    <location>
        <begin position="395"/>
        <end position="417"/>
    </location>
</feature>
<reference evidence="5 6" key="1">
    <citation type="journal article" date="2005" name="Science">
        <title>The genome of the basidiomycetous yeast and human pathogen Cryptococcus neoformans.</title>
        <authorList>
            <person name="Loftus B.J."/>
            <person name="Fung E."/>
            <person name="Roncaglia P."/>
            <person name="Rowley D."/>
            <person name="Amedeo P."/>
            <person name="Bruno D."/>
            <person name="Vamathevan J."/>
            <person name="Miranda M."/>
            <person name="Anderson I.J."/>
            <person name="Fraser J.A."/>
            <person name="Allen J.E."/>
            <person name="Bosdet I.E."/>
            <person name="Brent M.R."/>
            <person name="Chiu R."/>
            <person name="Doering T.L."/>
            <person name="Donlin M.J."/>
            <person name="D'Souza C.A."/>
            <person name="Fox D.S."/>
            <person name="Grinberg V."/>
            <person name="Fu J."/>
            <person name="Fukushima M."/>
            <person name="Haas B.J."/>
            <person name="Huang J.C."/>
            <person name="Janbon G."/>
            <person name="Jones S.J."/>
            <person name="Koo H.L."/>
            <person name="Krzywinski M.I."/>
            <person name="Kwon-Chung J.K."/>
            <person name="Lengeler K.B."/>
            <person name="Maiti R."/>
            <person name="Marra M.A."/>
            <person name="Marra R.E."/>
            <person name="Mathewson C.A."/>
            <person name="Mitchell T.G."/>
            <person name="Pertea M."/>
            <person name="Riggs F.R."/>
            <person name="Salzberg S.L."/>
            <person name="Schein J.E."/>
            <person name="Shvartsbeyn A."/>
            <person name="Shin H."/>
            <person name="Shumway M."/>
            <person name="Specht C.A."/>
            <person name="Suh B.B."/>
            <person name="Tenney A."/>
            <person name="Utterback T.R."/>
            <person name="Wickes B.L."/>
            <person name="Wortman J.R."/>
            <person name="Wye N.H."/>
            <person name="Kronstad J.W."/>
            <person name="Lodge J.K."/>
            <person name="Heitman J."/>
            <person name="Davis R.W."/>
            <person name="Fraser C.M."/>
            <person name="Hyman R.W."/>
        </authorList>
    </citation>
    <scope>NUCLEOTIDE SEQUENCE [LARGE SCALE GENOMIC DNA]</scope>
    <source>
        <strain evidence="6">JEC21 / ATCC MYA-565</strain>
    </source>
</reference>
<dbReference type="STRING" id="214684.Q5KFJ7"/>
<dbReference type="eggNOG" id="KOG2051">
    <property type="taxonomic scope" value="Eukaryota"/>
</dbReference>
<dbReference type="GO" id="GO:0003723">
    <property type="term" value="F:RNA binding"/>
    <property type="evidence" value="ECO:0007669"/>
    <property type="project" value="InterPro"/>
</dbReference>
<feature type="compositionally biased region" description="Acidic residues" evidence="3">
    <location>
        <begin position="935"/>
        <end position="946"/>
    </location>
</feature>
<dbReference type="Gene3D" id="4.10.80.160">
    <property type="match status" value="1"/>
</dbReference>
<dbReference type="FunCoup" id="Q5KFJ7">
    <property type="interactions" value="698"/>
</dbReference>
<dbReference type="GO" id="GO:0035145">
    <property type="term" value="C:exon-exon junction complex"/>
    <property type="evidence" value="ECO:0000318"/>
    <property type="project" value="GO_Central"/>
</dbReference>
<dbReference type="Proteomes" id="UP000002149">
    <property type="component" value="Chromosome 6"/>
</dbReference>
<dbReference type="RefSeq" id="XP_024513020.1">
    <property type="nucleotide sequence ID" value="XM_024657366.1"/>
</dbReference>
<dbReference type="InterPro" id="IPR039762">
    <property type="entry name" value="Nmd2/UPF2"/>
</dbReference>
<organism evidence="5 6">
    <name type="scientific">Cryptococcus deneoformans (strain JEC21 / ATCC MYA-565)</name>
    <name type="common">Cryptococcus neoformans var. neoformans serotype D</name>
    <dbReference type="NCBI Taxonomy" id="214684"/>
    <lineage>
        <taxon>Eukaryota</taxon>
        <taxon>Fungi</taxon>
        <taxon>Dikarya</taxon>
        <taxon>Basidiomycota</taxon>
        <taxon>Agaricomycotina</taxon>
        <taxon>Tremellomycetes</taxon>
        <taxon>Tremellales</taxon>
        <taxon>Cryptococcaceae</taxon>
        <taxon>Cryptococcus</taxon>
        <taxon>Cryptococcus neoformans species complex</taxon>
    </lineage>
</organism>
<dbReference type="FunFam" id="1.25.40.180:FF:000037">
    <property type="entry name" value="Nonsense-mediated mRNA decay factor (Upf2)"/>
    <property type="match status" value="1"/>
</dbReference>
<evidence type="ECO:0000313" key="5">
    <source>
        <dbReference type="EMBL" id="AAW43991.2"/>
    </source>
</evidence>
<dbReference type="InterPro" id="IPR003890">
    <property type="entry name" value="MIF4G-like_typ-3"/>
</dbReference>
<dbReference type="Gene3D" id="1.25.40.180">
    <property type="match status" value="3"/>
</dbReference>